<dbReference type="Proteomes" id="UP000199759">
    <property type="component" value="Unassembled WGS sequence"/>
</dbReference>
<gene>
    <name evidence="2" type="ORF">SAMN04488568_10820</name>
</gene>
<dbReference type="InterPro" id="IPR024173">
    <property type="entry name" value="Pesterase_MJ0037-like"/>
</dbReference>
<protein>
    <submittedName>
        <fullName evidence="2">Putative phosphoesterase</fullName>
    </submittedName>
</protein>
<dbReference type="STRING" id="144026.SAMN04488568_10820"/>
<dbReference type="SUPFAM" id="SSF56300">
    <property type="entry name" value="Metallo-dependent phosphatases"/>
    <property type="match status" value="1"/>
</dbReference>
<dbReference type="RefSeq" id="WP_091769461.1">
    <property type="nucleotide sequence ID" value="NZ_FNHG01000008.1"/>
</dbReference>
<dbReference type="PANTHER" id="PTHR39323">
    <property type="entry name" value="BLR1149 PROTEIN"/>
    <property type="match status" value="1"/>
</dbReference>
<dbReference type="PANTHER" id="PTHR39323:SF1">
    <property type="entry name" value="BLR1149 PROTEIN"/>
    <property type="match status" value="1"/>
</dbReference>
<feature type="domain" description="Calcineurin-like phosphoesterase" evidence="1">
    <location>
        <begin position="34"/>
        <end position="128"/>
    </location>
</feature>
<proteinExistence type="predicted"/>
<dbReference type="InterPro" id="IPR004843">
    <property type="entry name" value="Calcineurin-like_PHP"/>
</dbReference>
<dbReference type="PIRSF" id="PIRSF000887">
    <property type="entry name" value="Pesterase_MJ0037"/>
    <property type="match status" value="1"/>
</dbReference>
<evidence type="ECO:0000313" key="2">
    <source>
        <dbReference type="EMBL" id="SDM27568.1"/>
    </source>
</evidence>
<dbReference type="EMBL" id="FNHG01000008">
    <property type="protein sequence ID" value="SDM27568.1"/>
    <property type="molecule type" value="Genomic_DNA"/>
</dbReference>
<dbReference type="InterPro" id="IPR029052">
    <property type="entry name" value="Metallo-depent_PP-like"/>
</dbReference>
<dbReference type="OrthoDB" id="9795838at2"/>
<organism evidence="2 3">
    <name type="scientific">Maricaulis salignorans</name>
    <dbReference type="NCBI Taxonomy" id="144026"/>
    <lineage>
        <taxon>Bacteria</taxon>
        <taxon>Pseudomonadati</taxon>
        <taxon>Pseudomonadota</taxon>
        <taxon>Alphaproteobacteria</taxon>
        <taxon>Maricaulales</taxon>
        <taxon>Maricaulaceae</taxon>
        <taxon>Maricaulis</taxon>
    </lineage>
</organism>
<sequence length="245" mass="26011">MTDPVRPQAHAFRLNGVEALADAGGVLVLPGVSTLIVSDLHFEKGSAYAARGQLIPPYDTRSTLRRLAERIAHHRPQRVVALGDSFHDLGADGRMDAEDVAALQALVGSIADWVWIEGNHDPAPPPRFGGTILHELSIDALTLRHLPAEGAAPGEIAGHLHPCARVRGKGRSVRARCFATNGARLVMPAFGAFTGGLNVCDAAYDRCFGATPDALIMGTETVYPVAAAKLIPDRAQSRPKINAAR</sequence>
<accession>A0A1G9RWA1</accession>
<dbReference type="GO" id="GO:0016787">
    <property type="term" value="F:hydrolase activity"/>
    <property type="evidence" value="ECO:0007669"/>
    <property type="project" value="InterPro"/>
</dbReference>
<evidence type="ECO:0000259" key="1">
    <source>
        <dbReference type="Pfam" id="PF00149"/>
    </source>
</evidence>
<dbReference type="AlphaFoldDB" id="A0A1G9RWA1"/>
<dbReference type="InterPro" id="IPR026336">
    <property type="entry name" value="PdeM-like"/>
</dbReference>
<dbReference type="Gene3D" id="3.60.21.10">
    <property type="match status" value="1"/>
</dbReference>
<keyword evidence="3" id="KW-1185">Reference proteome</keyword>
<name>A0A1G9RWA1_9PROT</name>
<dbReference type="Pfam" id="PF00149">
    <property type="entry name" value="Metallophos"/>
    <property type="match status" value="1"/>
</dbReference>
<reference evidence="2 3" key="1">
    <citation type="submission" date="2016-10" db="EMBL/GenBank/DDBJ databases">
        <authorList>
            <person name="de Groot N.N."/>
        </authorList>
    </citation>
    <scope>NUCLEOTIDE SEQUENCE [LARGE SCALE GENOMIC DNA]</scope>
    <source>
        <strain evidence="2 3">DSM 16077</strain>
    </source>
</reference>
<evidence type="ECO:0000313" key="3">
    <source>
        <dbReference type="Proteomes" id="UP000199759"/>
    </source>
</evidence>
<dbReference type="NCBIfam" id="TIGR04123">
    <property type="entry name" value="P_estr_lig_assc"/>
    <property type="match status" value="1"/>
</dbReference>